<evidence type="ECO:0000256" key="1">
    <source>
        <dbReference type="SAM" id="MobiDB-lite"/>
    </source>
</evidence>
<evidence type="ECO:0000256" key="2">
    <source>
        <dbReference type="SAM" id="Phobius"/>
    </source>
</evidence>
<comment type="caution">
    <text evidence="3">The sequence shown here is derived from an EMBL/GenBank/DDBJ whole genome shotgun (WGS) entry which is preliminary data.</text>
</comment>
<gene>
    <name evidence="3" type="ORF">BGZ96_009721</name>
</gene>
<evidence type="ECO:0000313" key="4">
    <source>
        <dbReference type="Proteomes" id="UP001194696"/>
    </source>
</evidence>
<dbReference type="EMBL" id="JAAAIM010000060">
    <property type="protein sequence ID" value="KAG0296322.1"/>
    <property type="molecule type" value="Genomic_DNA"/>
</dbReference>
<reference evidence="3 4" key="1">
    <citation type="journal article" date="2020" name="Fungal Divers.">
        <title>Resolving the Mortierellaceae phylogeny through synthesis of multi-gene phylogenetics and phylogenomics.</title>
        <authorList>
            <person name="Vandepol N."/>
            <person name="Liber J."/>
            <person name="Desiro A."/>
            <person name="Na H."/>
            <person name="Kennedy M."/>
            <person name="Barry K."/>
            <person name="Grigoriev I.V."/>
            <person name="Miller A.N."/>
            <person name="O'Donnell K."/>
            <person name="Stajich J.E."/>
            <person name="Bonito G."/>
        </authorList>
    </citation>
    <scope>NUCLEOTIDE SEQUENCE [LARGE SCALE GENOMIC DNA]</scope>
    <source>
        <strain evidence="3 4">AD045</strain>
    </source>
</reference>
<name>A0ABQ7KDN0_9FUNG</name>
<proteinExistence type="predicted"/>
<dbReference type="Proteomes" id="UP001194696">
    <property type="component" value="Unassembled WGS sequence"/>
</dbReference>
<evidence type="ECO:0000313" key="3">
    <source>
        <dbReference type="EMBL" id="KAG0296322.1"/>
    </source>
</evidence>
<feature type="transmembrane region" description="Helical" evidence="2">
    <location>
        <begin position="429"/>
        <end position="446"/>
    </location>
</feature>
<accession>A0ABQ7KDN0</accession>
<keyword evidence="2" id="KW-1133">Transmembrane helix</keyword>
<keyword evidence="2" id="KW-0812">Transmembrane</keyword>
<keyword evidence="2" id="KW-0472">Membrane</keyword>
<sequence>MAKYNSTLALDCIAADPTSTTLYGITSGWNRDSNEKNFLLVKSLPNPDHVSLTMWSMVSQADSAPFSYWRPPFRTVDCTVSSKGVFTAFFRNANYLSPGLNTIPVGIQYDPATQKWASIRTLPYYGWTTDLWTHTSFYMNNNGVETLVHILTDEWAQVIRFGVLNQAENFLQLAGIWTLDEKSQAYTSSDKLDTVPWRLFKWSEPYQDLGAFRKPRSQEHKKIFYVDGHLYMTYYNYPSNVTIDSFTFTDPTIPPPPSRKVFKGPEKFSSSYFFTGTQGNVTFLGGLGRYKKTNLTEEYSSFTMNLVDGVPQTPTVHISPFYNRTFTEFVEEYGMTRPTDTVAIHDNFVSVGGQLPGQTPFVVGLASEGIFEFSIVGKNGTTTLGMVEVIVPGFYSSISHRAQNLIDYSRELIYQQGNAKHESKTSEKIGIAAACFIGLFIIFKLSRGRKARNRAAAEAQQQEQQQQRQERRRRQQQQYGDIELNVRRTNAGIDATNPAVVAYEEQIANQYLTRESPLDFVATVDEINSPSVYEGNGAQLPKYSRYPRPDVDTSLSSGVQA</sequence>
<organism evidence="3 4">
    <name type="scientific">Linnemannia gamsii</name>
    <dbReference type="NCBI Taxonomy" id="64522"/>
    <lineage>
        <taxon>Eukaryota</taxon>
        <taxon>Fungi</taxon>
        <taxon>Fungi incertae sedis</taxon>
        <taxon>Mucoromycota</taxon>
        <taxon>Mortierellomycotina</taxon>
        <taxon>Mortierellomycetes</taxon>
        <taxon>Mortierellales</taxon>
        <taxon>Mortierellaceae</taxon>
        <taxon>Linnemannia</taxon>
    </lineage>
</organism>
<feature type="region of interest" description="Disordered" evidence="1">
    <location>
        <begin position="533"/>
        <end position="561"/>
    </location>
</feature>
<feature type="compositionally biased region" description="Low complexity" evidence="1">
    <location>
        <begin position="454"/>
        <end position="467"/>
    </location>
</feature>
<feature type="region of interest" description="Disordered" evidence="1">
    <location>
        <begin position="454"/>
        <end position="482"/>
    </location>
</feature>
<protein>
    <submittedName>
        <fullName evidence="3">Uncharacterized protein</fullName>
    </submittedName>
</protein>
<keyword evidence="4" id="KW-1185">Reference proteome</keyword>